<evidence type="ECO:0000256" key="5">
    <source>
        <dbReference type="ARBA" id="ARBA00023134"/>
    </source>
</evidence>
<keyword evidence="5 7" id="KW-0342">GTP-binding</keyword>
<evidence type="ECO:0000256" key="3">
    <source>
        <dbReference type="ARBA" id="ARBA00022741"/>
    </source>
</evidence>
<dbReference type="Pfam" id="PF00503">
    <property type="entry name" value="G-alpha"/>
    <property type="match status" value="1"/>
</dbReference>
<feature type="coiled-coil region" evidence="8">
    <location>
        <begin position="11"/>
        <end position="38"/>
    </location>
</feature>
<protein>
    <recommendedName>
        <fullName evidence="7">Guanine nucleotide-binding protein G(s) subunit alpha</fullName>
    </recommendedName>
    <alternativeName>
        <fullName evidence="7">Adenylate cyclase-stimulating G alpha protein</fullName>
    </alternativeName>
</protein>
<evidence type="ECO:0000256" key="8">
    <source>
        <dbReference type="SAM" id="Coils"/>
    </source>
</evidence>
<evidence type="ECO:0000313" key="9">
    <source>
        <dbReference type="EMBL" id="KAJ4432130.1"/>
    </source>
</evidence>
<keyword evidence="3 7" id="KW-0547">Nucleotide-binding</keyword>
<dbReference type="PRINTS" id="PR00443">
    <property type="entry name" value="GPROTEINAS"/>
</dbReference>
<dbReference type="PROSITE" id="PS51882">
    <property type="entry name" value="G_ALPHA"/>
    <property type="match status" value="1"/>
</dbReference>
<keyword evidence="2 7" id="KW-0479">Metal-binding</keyword>
<dbReference type="PRINTS" id="PR00318">
    <property type="entry name" value="GPROTEINA"/>
</dbReference>
<comment type="subunit">
    <text evidence="7">G proteins are composed of 3 units; alpha, beta and gamma. The alpha chain contains the guanine nucleotide binding site.</text>
</comment>
<dbReference type="InterPro" id="IPR001019">
    <property type="entry name" value="Gprotein_alpha_su"/>
</dbReference>
<dbReference type="InterPro" id="IPR011025">
    <property type="entry name" value="GproteinA_insert"/>
</dbReference>
<keyword evidence="8" id="KW-0175">Coiled coil</keyword>
<gene>
    <name evidence="9" type="ORF">ANN_20746</name>
</gene>
<dbReference type="Gene3D" id="3.40.50.300">
    <property type="entry name" value="P-loop containing nucleotide triphosphate hydrolases"/>
    <property type="match status" value="2"/>
</dbReference>
<keyword evidence="7" id="KW-0472">Membrane</keyword>
<dbReference type="EMBL" id="JAJSOF020000029">
    <property type="protein sequence ID" value="KAJ4432130.1"/>
    <property type="molecule type" value="Genomic_DNA"/>
</dbReference>
<dbReference type="PANTHER" id="PTHR10218:SF367">
    <property type="entry name" value="GUANINE NUCLEOTIDE-BINDING PROTEIN G(F) SUBUNIT ALPHA"/>
    <property type="match status" value="1"/>
</dbReference>
<evidence type="ECO:0000256" key="4">
    <source>
        <dbReference type="ARBA" id="ARBA00022842"/>
    </source>
</evidence>
<dbReference type="SUPFAM" id="SSF47895">
    <property type="entry name" value="Transducin (alpha subunit), insertion domain"/>
    <property type="match status" value="1"/>
</dbReference>
<organism evidence="9 10">
    <name type="scientific">Periplaneta americana</name>
    <name type="common">American cockroach</name>
    <name type="synonym">Blatta americana</name>
    <dbReference type="NCBI Taxonomy" id="6978"/>
    <lineage>
        <taxon>Eukaryota</taxon>
        <taxon>Metazoa</taxon>
        <taxon>Ecdysozoa</taxon>
        <taxon>Arthropoda</taxon>
        <taxon>Hexapoda</taxon>
        <taxon>Insecta</taxon>
        <taxon>Pterygota</taxon>
        <taxon>Neoptera</taxon>
        <taxon>Polyneoptera</taxon>
        <taxon>Dictyoptera</taxon>
        <taxon>Blattodea</taxon>
        <taxon>Blattoidea</taxon>
        <taxon>Blattidae</taxon>
        <taxon>Blattinae</taxon>
        <taxon>Periplaneta</taxon>
    </lineage>
</organism>
<dbReference type="InterPro" id="IPR000367">
    <property type="entry name" value="Gprotein_alpha_S"/>
</dbReference>
<reference evidence="9 10" key="1">
    <citation type="journal article" date="2022" name="Allergy">
        <title>Genome assembly and annotation of Periplaneta americana reveal a comprehensive cockroach allergen profile.</title>
        <authorList>
            <person name="Wang L."/>
            <person name="Xiong Q."/>
            <person name="Saelim N."/>
            <person name="Wang L."/>
            <person name="Nong W."/>
            <person name="Wan A.T."/>
            <person name="Shi M."/>
            <person name="Liu X."/>
            <person name="Cao Q."/>
            <person name="Hui J.H.L."/>
            <person name="Sookrung N."/>
            <person name="Leung T.F."/>
            <person name="Tungtrongchitr A."/>
            <person name="Tsui S.K.W."/>
        </authorList>
    </citation>
    <scope>NUCLEOTIDE SEQUENCE [LARGE SCALE GENOMIC DNA]</scope>
    <source>
        <strain evidence="9">PWHHKU_190912</strain>
    </source>
</reference>
<dbReference type="SUPFAM" id="SSF52540">
    <property type="entry name" value="P-loop containing nucleoside triphosphate hydrolases"/>
    <property type="match status" value="1"/>
</dbReference>
<dbReference type="PANTHER" id="PTHR10218">
    <property type="entry name" value="GTP-BINDING PROTEIN ALPHA SUBUNIT"/>
    <property type="match status" value="1"/>
</dbReference>
<comment type="caution">
    <text evidence="9">The sequence shown here is derived from an EMBL/GenBank/DDBJ whole genome shotgun (WGS) entry which is preliminary data.</text>
</comment>
<evidence type="ECO:0000256" key="2">
    <source>
        <dbReference type="ARBA" id="ARBA00022723"/>
    </source>
</evidence>
<sequence length="594" mass="68388">MGCFGGTDPEVQQQKRVSRELEEKIKAWNKDYKKAVKILLLGTGESGKTTIIKQMKILHISGFSESDRKDKVEEIRQNIHESIYDLVTNMSLLKPPVNLNSDHSEISAAYIRKLGPEEPTSYTQEYYDHVQTLWNDKGVKECYRRSNEFQLIDSAKYFLDRIMEVRNPNYRPSDQDILYSRKKTTGIQKIEFEMKVPRKYGGGSMEFWMFDVGGQRGERRKWLPLFEGINAILFLVASSDFDQTLREDTSTNRLREAVTLFSDVWHSRFLQEAGVIVFLNKQDVLQQKIESGKSIVQYFPEYKKYEMDSRDGNIKDEYLKTRSFIRDLFHGTEFGVVKASIGIYTVICLQPFIPSPPLHDILAGLYTSTTDQVSKFRKQFPKLSLPPCPVLKSWGSWLEACNYYARHLQSVKKVVQSFDTDDAAAIQIHQELLNDETIEKEVMDIKSNFGYLPDAIIQLGKSGVELVEQINIMRTIVNKLSAVEGEIGKRVGEKMNKVLIKNDGYDILSRISDVLTKTFPNDVIQHEMTKKKRKSAEDRKSSVLPGFTVQLAENDNRQCYFHFTIATDTGNIRTVFEDVHTMILMSILNEFGLQ</sequence>
<dbReference type="SMART" id="SM00275">
    <property type="entry name" value="G_alpha"/>
    <property type="match status" value="1"/>
</dbReference>
<dbReference type="CDD" id="cd00066">
    <property type="entry name" value="G-alpha"/>
    <property type="match status" value="1"/>
</dbReference>
<evidence type="ECO:0000256" key="6">
    <source>
        <dbReference type="ARBA" id="ARBA00023224"/>
    </source>
</evidence>
<keyword evidence="4 7" id="KW-0460">Magnesium</keyword>
<comment type="similarity">
    <text evidence="1 7">Belongs to the G-alpha family. G(s) subfamily.</text>
</comment>
<comment type="function">
    <text evidence="7">Guanine nucleotide-binding proteins (G proteins) function as transducers in numerous signaling pathways controlled by G protein-coupled receptors (GPCRs).</text>
</comment>
<name>A0ABQ8SDM0_PERAM</name>
<dbReference type="InterPro" id="IPR027417">
    <property type="entry name" value="P-loop_NTPase"/>
</dbReference>
<evidence type="ECO:0000256" key="1">
    <source>
        <dbReference type="ARBA" id="ARBA00007172"/>
    </source>
</evidence>
<keyword evidence="6 7" id="KW-0807">Transducer</keyword>
<evidence type="ECO:0000256" key="7">
    <source>
        <dbReference type="RuleBase" id="RU369121"/>
    </source>
</evidence>
<comment type="subcellular location">
    <subcellularLocation>
        <location evidence="7">Cell membrane</location>
    </subcellularLocation>
</comment>
<proteinExistence type="inferred from homology"/>
<keyword evidence="10" id="KW-1185">Reference proteome</keyword>
<dbReference type="Proteomes" id="UP001148838">
    <property type="component" value="Unassembled WGS sequence"/>
</dbReference>
<accession>A0ABQ8SDM0</accession>
<keyword evidence="7" id="KW-1003">Cell membrane</keyword>
<evidence type="ECO:0000313" key="10">
    <source>
        <dbReference type="Proteomes" id="UP001148838"/>
    </source>
</evidence>
<dbReference type="Gene3D" id="1.10.400.10">
    <property type="entry name" value="GI Alpha 1, domain 2-like"/>
    <property type="match status" value="1"/>
</dbReference>